<evidence type="ECO:0000313" key="3">
    <source>
        <dbReference type="EMBL" id="MBI6874888.1"/>
    </source>
</evidence>
<reference evidence="3" key="1">
    <citation type="submission" date="2020-12" db="EMBL/GenBank/DDBJ databases">
        <title>Clostridium thailandense sp. nov., a novel acetogenic bacterium isolated from peat land soil in Thailand.</title>
        <authorList>
            <person name="Chaikitkaew S."/>
            <person name="Birkeland N.K."/>
        </authorList>
    </citation>
    <scope>NUCLEOTIDE SEQUENCE</scope>
    <source>
        <strain evidence="3">DSM 17425</strain>
    </source>
</reference>
<dbReference type="PANTHER" id="PTHR34047:SF8">
    <property type="entry name" value="PROTEIN YKFC"/>
    <property type="match status" value="1"/>
</dbReference>
<sequence length="1224" mass="144076">MKDMFEKIAELKNLYSAWYKIKNMARDEYIYTGYNVSLYEDNIDEIIRIINYELINDKFVFDKLHSFEVPKKDGKRVFHIDTIKNMIVSQAIINIIGPIIESKFISGSYGYRLELGESCSIYKDWTHQYSDFSNTLYEWNKKYGNKKYLILRYDIKSFFDNVNLDILSTNISQLIKNHRTINLIKKYLYIDIFNIDSARTIGIPQGIYSSGFYANIYLNEFDKQISSKVIGYVRYVDDLFIIIEKNKKDEMNSLIYKQLQSIGLEPNFNKYDEVDVSNYMELVNILNKIKYQSISYLEMQLEALTSKERQELFKSIEDKLTGKENADLSVKDLEDYSEHINYLLFLNNKLNSSNPSLLYLALEVLKNEALKYSKLEKIYKNLFNNDLANEFIINKIDEYPEYIKLSLAKFLLANDGYFYSNEFVNKYLKSDKYLLKNVGLLLSVKLGNAINITECISIDEHKEETEFILSYLIPALIYESQDSLDENVIEELFHLNKNMILFYSYKFNKEDFILEILNRNNWSEVNNYGVIALLKLFFATNSADIYNFIIEKFNNNFILELIKGEIILNKHTVEEDNKQNLQKLVDIYNKIQVRSDYFSQRFQSELRFHIKDGQIVSNVQYIDLGKFEYEFIEQIRYEQKIIDVFIGLNDIQYIFVQYKDTKYILEKADKGIFIDKADYERYIWYLNSLKENELIPNYIIKNFDNYNYIYTLYEISDYNDLLVNRIKNGEKLSIEKLHLVLQQSHKYKKVISQPPLLLPHNILIEGDKTKFLGVLNQVKGSFYRSSSGDIRKISSNRCIESFGYLLLDSYNGQDFQKNIKKGDYENQFDIPHIGSVVNKAISTSKDYSYKSIDNLELDINYIKNFSDFISTIKDKEKKLSELIAIDYVGFKMLQYKRYLKSIRCNYEKLVESYEEVILNFIRYLKDKNLYLKRYTFNILYYKLILRRHKINAYSMSICIFTINYYMNSKEYMNKYENIYKFEGVKEFLNFGLINLCFLFEKETRRKFKCEIAASIDGVITDFKASHKLISEDLESNEEKIIINNSEGLHNDINILQDIKSTLIEFKVDKIKDRKYGKLLISGMFLSENNKSFTVKSGVRYKSASLDIIDKPNQLYIRYAHNPNMSAEFSNGNISNINIESSAVKKFLKRRKGYGELIDKAKEIIIALGIVIFWIAIFTITGVIIQSKIVGILGSIIFSLLSIFYKDLIKAAISKLNDALGIKTK</sequence>
<dbReference type="PROSITE" id="PS50878">
    <property type="entry name" value="RT_POL"/>
    <property type="match status" value="1"/>
</dbReference>
<feature type="transmembrane region" description="Helical" evidence="1">
    <location>
        <begin position="950"/>
        <end position="966"/>
    </location>
</feature>
<dbReference type="Proteomes" id="UP000622687">
    <property type="component" value="Unassembled WGS sequence"/>
</dbReference>
<evidence type="ECO:0000259" key="2">
    <source>
        <dbReference type="PROSITE" id="PS50878"/>
    </source>
</evidence>
<name>A0A934M6R7_9CLOT</name>
<keyword evidence="1" id="KW-0472">Membrane</keyword>
<organism evidence="3 4">
    <name type="scientific">Clostridium aciditolerans</name>
    <dbReference type="NCBI Taxonomy" id="339861"/>
    <lineage>
        <taxon>Bacteria</taxon>
        <taxon>Bacillati</taxon>
        <taxon>Bacillota</taxon>
        <taxon>Clostridia</taxon>
        <taxon>Eubacteriales</taxon>
        <taxon>Clostridiaceae</taxon>
        <taxon>Clostridium</taxon>
    </lineage>
</organism>
<evidence type="ECO:0000313" key="4">
    <source>
        <dbReference type="Proteomes" id="UP000622687"/>
    </source>
</evidence>
<dbReference type="PANTHER" id="PTHR34047">
    <property type="entry name" value="NUCLEAR INTRON MATURASE 1, MITOCHONDRIAL-RELATED"/>
    <property type="match status" value="1"/>
</dbReference>
<dbReference type="InterPro" id="IPR051083">
    <property type="entry name" value="GrpII_Intron_Splice-Mob/Def"/>
</dbReference>
<dbReference type="SUPFAM" id="SSF56672">
    <property type="entry name" value="DNA/RNA polymerases"/>
    <property type="match status" value="1"/>
</dbReference>
<accession>A0A934M6R7</accession>
<keyword evidence="1" id="KW-0812">Transmembrane</keyword>
<feature type="domain" description="Reverse transcriptase" evidence="2">
    <location>
        <begin position="1"/>
        <end position="301"/>
    </location>
</feature>
<keyword evidence="1" id="KW-1133">Transmembrane helix</keyword>
<dbReference type="Pfam" id="PF00078">
    <property type="entry name" value="RVT_1"/>
    <property type="match status" value="1"/>
</dbReference>
<comment type="caution">
    <text evidence="3">The sequence shown here is derived from an EMBL/GenBank/DDBJ whole genome shotgun (WGS) entry which is preliminary data.</text>
</comment>
<dbReference type="AlphaFoldDB" id="A0A934M6R7"/>
<dbReference type="EMBL" id="JAEEGB010000035">
    <property type="protein sequence ID" value="MBI6874888.1"/>
    <property type="molecule type" value="Genomic_DNA"/>
</dbReference>
<protein>
    <recommendedName>
        <fullName evidence="2">Reverse transcriptase domain-containing protein</fullName>
    </recommendedName>
</protein>
<proteinExistence type="predicted"/>
<gene>
    <name evidence="3" type="ORF">I6U51_19640</name>
</gene>
<feature type="transmembrane region" description="Helical" evidence="1">
    <location>
        <begin position="1188"/>
        <end position="1204"/>
    </location>
</feature>
<dbReference type="InterPro" id="IPR000477">
    <property type="entry name" value="RT_dom"/>
</dbReference>
<feature type="transmembrane region" description="Helical" evidence="1">
    <location>
        <begin position="1163"/>
        <end position="1182"/>
    </location>
</feature>
<dbReference type="RefSeq" id="WP_211144262.1">
    <property type="nucleotide sequence ID" value="NZ_JAEEGB010000035.1"/>
</dbReference>
<dbReference type="InterPro" id="IPR043502">
    <property type="entry name" value="DNA/RNA_pol_sf"/>
</dbReference>
<evidence type="ECO:0000256" key="1">
    <source>
        <dbReference type="SAM" id="Phobius"/>
    </source>
</evidence>
<keyword evidence="4" id="KW-1185">Reference proteome</keyword>